<accession>A0A1H2K0I8</accession>
<dbReference type="InterPro" id="IPR041657">
    <property type="entry name" value="HTH_17"/>
</dbReference>
<keyword evidence="4" id="KW-1185">Reference proteome</keyword>
<evidence type="ECO:0000313" key="3">
    <source>
        <dbReference type="EMBL" id="SDU62082.1"/>
    </source>
</evidence>
<proteinExistence type="predicted"/>
<protein>
    <submittedName>
        <fullName evidence="3">DNA binding domain-containing protein, excisionase family</fullName>
    </submittedName>
</protein>
<dbReference type="EMBL" id="FNLL01000018">
    <property type="protein sequence ID" value="SDU62082.1"/>
    <property type="molecule type" value="Genomic_DNA"/>
</dbReference>
<name>A0A1H2K0I8_9BACT</name>
<dbReference type="InterPro" id="IPR024370">
    <property type="entry name" value="PBP_domain"/>
</dbReference>
<reference evidence="4" key="1">
    <citation type="submission" date="2016-10" db="EMBL/GenBank/DDBJ databases">
        <authorList>
            <person name="Varghese N."/>
            <person name="Submissions S."/>
        </authorList>
    </citation>
    <scope>NUCLEOTIDE SEQUENCE [LARGE SCALE GENOMIC DNA]</scope>
    <source>
        <strain evidence="4">DSM 3384</strain>
    </source>
</reference>
<gene>
    <name evidence="3" type="ORF">SAMN04487931_11831</name>
</gene>
<dbReference type="Proteomes" id="UP000199608">
    <property type="component" value="Unassembled WGS sequence"/>
</dbReference>
<evidence type="ECO:0000259" key="2">
    <source>
        <dbReference type="Pfam" id="PF12728"/>
    </source>
</evidence>
<dbReference type="Gene3D" id="3.40.190.10">
    <property type="entry name" value="Periplasmic binding protein-like II"/>
    <property type="match status" value="1"/>
</dbReference>
<dbReference type="SUPFAM" id="SSF53850">
    <property type="entry name" value="Periplasmic binding protein-like II"/>
    <property type="match status" value="1"/>
</dbReference>
<feature type="domain" description="PBP" evidence="1">
    <location>
        <begin position="88"/>
        <end position="273"/>
    </location>
</feature>
<dbReference type="PANTHER" id="PTHR38431">
    <property type="entry name" value="BLL2305 PROTEIN"/>
    <property type="match status" value="1"/>
</dbReference>
<dbReference type="RefSeq" id="WP_092238125.1">
    <property type="nucleotide sequence ID" value="NZ_FNLL01000018.1"/>
</dbReference>
<feature type="domain" description="Helix-turn-helix" evidence="2">
    <location>
        <begin position="4"/>
        <end position="51"/>
    </location>
</feature>
<dbReference type="Pfam" id="PF12727">
    <property type="entry name" value="PBP_like"/>
    <property type="match status" value="1"/>
</dbReference>
<organism evidence="3 4">
    <name type="scientific">Desulfobacula phenolica</name>
    <dbReference type="NCBI Taxonomy" id="90732"/>
    <lineage>
        <taxon>Bacteria</taxon>
        <taxon>Pseudomonadati</taxon>
        <taxon>Thermodesulfobacteriota</taxon>
        <taxon>Desulfobacteria</taxon>
        <taxon>Desulfobacterales</taxon>
        <taxon>Desulfobacteraceae</taxon>
        <taxon>Desulfobacula</taxon>
    </lineage>
</organism>
<dbReference type="AlphaFoldDB" id="A0A1H2K0I8"/>
<evidence type="ECO:0000259" key="1">
    <source>
        <dbReference type="Pfam" id="PF12727"/>
    </source>
</evidence>
<sequence length="305" mass="34125">MGELFSTKEIAKFLNVNEKMVYSLIAEKGLPASKVTGKWIFPINLVRQWVELGTENYPQLAKLPPYHGLVLIAGSNDLLLDKIISTFNIKHEDHMAMFGIAGSMGGLKALKQNLCHIASSHLVADNEDYNFPFLKDEMDQMPAVVNFCLREQGIIVQKSNPKNIRSAKDLCNKDIKIINRQLGTGTRQLFDRELKKSGINIESINGYDNTVARHMDVGLEILMNKADAGPGIRPVASILGLDFIPVCKERFDLLITKERFFDKGVQLFLSLLKGKVIQSTAKQYGGYDLSMTGKMIYPETDPESE</sequence>
<dbReference type="Pfam" id="PF12728">
    <property type="entry name" value="HTH_17"/>
    <property type="match status" value="1"/>
</dbReference>
<evidence type="ECO:0000313" key="4">
    <source>
        <dbReference type="Proteomes" id="UP000199608"/>
    </source>
</evidence>
<dbReference type="PANTHER" id="PTHR38431:SF1">
    <property type="entry name" value="BLL2305 PROTEIN"/>
    <property type="match status" value="1"/>
</dbReference>